<dbReference type="AlphaFoldDB" id="A0A8H7CDT6"/>
<accession>A0A8H7CDT6</accession>
<evidence type="ECO:0000313" key="2">
    <source>
        <dbReference type="Proteomes" id="UP000620124"/>
    </source>
</evidence>
<protein>
    <recommendedName>
        <fullName evidence="3">F-box domain-containing protein</fullName>
    </recommendedName>
</protein>
<comment type="caution">
    <text evidence="1">The sequence shown here is derived from an EMBL/GenBank/DDBJ whole genome shotgun (WGS) entry which is preliminary data.</text>
</comment>
<sequence>MSLNGQGMNTESMETRGAALRVPTEIWLEIFSDSNFLILGSEKDGVPRSLLLFSRVQIDIAPKTLPPAYRTWPETLRALSQTCRKFRTIFLPLFWKHVEACITSGNGTAWAARVATVLLDRCKGLMKRENQHLALHVRIFSVSLSSHLIATVIPLFAQCLELLPNLDTLHILYVERKREEMVTAAFKNVQIPTVQTIILPSYAHAILRACPLVRDVSCNGEDGDELFKTLIDHCPHVERIQGFELTPARAEELSENLPKLREVAVLPYMDFSYLSTIKSLSMIELVVKRWEDVDETELDIEDFSPSTAFKRKLLQLKQKRIDAARAVLRMSTNNVPKGVKMSYWEDITGMAGTTEYTYGCWVRAEEFDV</sequence>
<organism evidence="1 2">
    <name type="scientific">Mycena venus</name>
    <dbReference type="NCBI Taxonomy" id="2733690"/>
    <lineage>
        <taxon>Eukaryota</taxon>
        <taxon>Fungi</taxon>
        <taxon>Dikarya</taxon>
        <taxon>Basidiomycota</taxon>
        <taxon>Agaricomycotina</taxon>
        <taxon>Agaricomycetes</taxon>
        <taxon>Agaricomycetidae</taxon>
        <taxon>Agaricales</taxon>
        <taxon>Marasmiineae</taxon>
        <taxon>Mycenaceae</taxon>
        <taxon>Mycena</taxon>
    </lineage>
</organism>
<proteinExistence type="predicted"/>
<evidence type="ECO:0000313" key="1">
    <source>
        <dbReference type="EMBL" id="KAF7333520.1"/>
    </source>
</evidence>
<evidence type="ECO:0008006" key="3">
    <source>
        <dbReference type="Google" id="ProtNLM"/>
    </source>
</evidence>
<gene>
    <name evidence="1" type="ORF">MVEN_02368200</name>
</gene>
<dbReference type="EMBL" id="JACAZI010000029">
    <property type="protein sequence ID" value="KAF7333520.1"/>
    <property type="molecule type" value="Genomic_DNA"/>
</dbReference>
<keyword evidence="2" id="KW-1185">Reference proteome</keyword>
<dbReference type="OrthoDB" id="3251070at2759"/>
<name>A0A8H7CDT6_9AGAR</name>
<dbReference type="Proteomes" id="UP000620124">
    <property type="component" value="Unassembled WGS sequence"/>
</dbReference>
<reference evidence="1" key="1">
    <citation type="submission" date="2020-05" db="EMBL/GenBank/DDBJ databases">
        <title>Mycena genomes resolve the evolution of fungal bioluminescence.</title>
        <authorList>
            <person name="Tsai I.J."/>
        </authorList>
    </citation>
    <scope>NUCLEOTIDE SEQUENCE</scope>
    <source>
        <strain evidence="1">CCC161011</strain>
    </source>
</reference>